<evidence type="ECO:0000313" key="10">
    <source>
        <dbReference type="EMBL" id="KAG2426698.1"/>
    </source>
</evidence>
<evidence type="ECO:0000256" key="7">
    <source>
        <dbReference type="ARBA" id="ARBA00040047"/>
    </source>
</evidence>
<protein>
    <recommendedName>
        <fullName evidence="7">Gamma-soluble NSF attachment protein</fullName>
    </recommendedName>
    <alternativeName>
        <fullName evidence="8">N-ethylmaleimide-sensitive factor attachment protein gamma</fullName>
    </alternativeName>
</protein>
<evidence type="ECO:0000256" key="9">
    <source>
        <dbReference type="SAM" id="MobiDB-lite"/>
    </source>
</evidence>
<feature type="compositionally biased region" description="Acidic residues" evidence="9">
    <location>
        <begin position="292"/>
        <end position="306"/>
    </location>
</feature>
<dbReference type="GO" id="GO:0031201">
    <property type="term" value="C:SNARE complex"/>
    <property type="evidence" value="ECO:0007669"/>
    <property type="project" value="TreeGrafter"/>
</dbReference>
<organism evidence="10 11">
    <name type="scientific">Chlamydomonas schloesseri</name>
    <dbReference type="NCBI Taxonomy" id="2026947"/>
    <lineage>
        <taxon>Eukaryota</taxon>
        <taxon>Viridiplantae</taxon>
        <taxon>Chlorophyta</taxon>
        <taxon>core chlorophytes</taxon>
        <taxon>Chlorophyceae</taxon>
        <taxon>CS clade</taxon>
        <taxon>Chlamydomonadales</taxon>
        <taxon>Chlamydomonadaceae</taxon>
        <taxon>Chlamydomonas</taxon>
    </lineage>
</organism>
<keyword evidence="5" id="KW-0653">Protein transport</keyword>
<evidence type="ECO:0000256" key="1">
    <source>
        <dbReference type="ARBA" id="ARBA00004170"/>
    </source>
</evidence>
<dbReference type="Proteomes" id="UP000613740">
    <property type="component" value="Unassembled WGS sequence"/>
</dbReference>
<dbReference type="Pfam" id="PF14938">
    <property type="entry name" value="SNAP"/>
    <property type="match status" value="1"/>
</dbReference>
<evidence type="ECO:0000256" key="6">
    <source>
        <dbReference type="ARBA" id="ARBA00023136"/>
    </source>
</evidence>
<dbReference type="PANTHER" id="PTHR13768">
    <property type="entry name" value="SOLUBLE NSF ATTACHMENT PROTEIN SNAP"/>
    <property type="match status" value="1"/>
</dbReference>
<proteinExistence type="inferred from homology"/>
<dbReference type="InterPro" id="IPR000744">
    <property type="entry name" value="NSF_attach"/>
</dbReference>
<dbReference type="OrthoDB" id="9984275at2759"/>
<feature type="compositionally biased region" description="Basic and acidic residues" evidence="9">
    <location>
        <begin position="307"/>
        <end position="317"/>
    </location>
</feature>
<accession>A0A835SGC7</accession>
<comment type="caution">
    <text evidence="10">The sequence shown here is derived from an EMBL/GenBank/DDBJ whole genome shotgun (WGS) entry which is preliminary data.</text>
</comment>
<keyword evidence="6" id="KW-0472">Membrane</keyword>
<dbReference type="InterPro" id="IPR011990">
    <property type="entry name" value="TPR-like_helical_dom_sf"/>
</dbReference>
<reference evidence="10" key="1">
    <citation type="journal article" date="2020" name="bioRxiv">
        <title>Comparative genomics of Chlamydomonas.</title>
        <authorList>
            <person name="Craig R.J."/>
            <person name="Hasan A.R."/>
            <person name="Ness R.W."/>
            <person name="Keightley P.D."/>
        </authorList>
    </citation>
    <scope>NUCLEOTIDE SEQUENCE</scope>
    <source>
        <strain evidence="10">CCAP 11/173</strain>
    </source>
</reference>
<dbReference type="GO" id="GO:0005483">
    <property type="term" value="F:soluble NSF attachment protein activity"/>
    <property type="evidence" value="ECO:0007669"/>
    <property type="project" value="TreeGrafter"/>
</dbReference>
<dbReference type="PANTHER" id="PTHR13768:SF2">
    <property type="entry name" value="GAMMA-SOLUBLE NSF ATTACHMENT PROTEIN"/>
    <property type="match status" value="1"/>
</dbReference>
<dbReference type="GO" id="GO:0019905">
    <property type="term" value="F:syntaxin binding"/>
    <property type="evidence" value="ECO:0007669"/>
    <property type="project" value="TreeGrafter"/>
</dbReference>
<comment type="subcellular location">
    <subcellularLocation>
        <location evidence="1">Membrane</location>
        <topology evidence="1">Peripheral membrane protein</topology>
    </subcellularLocation>
</comment>
<feature type="region of interest" description="Disordered" evidence="9">
    <location>
        <begin position="289"/>
        <end position="317"/>
    </location>
</feature>
<dbReference type="GO" id="GO:0016192">
    <property type="term" value="P:vesicle-mediated transport"/>
    <property type="evidence" value="ECO:0007669"/>
    <property type="project" value="UniProtKB-KW"/>
</dbReference>
<dbReference type="GO" id="GO:0006886">
    <property type="term" value="P:intracellular protein transport"/>
    <property type="evidence" value="ECO:0007669"/>
    <property type="project" value="InterPro"/>
</dbReference>
<name>A0A835SGC7_9CHLO</name>
<dbReference type="EMBL" id="JAEHOD010000105">
    <property type="protein sequence ID" value="KAG2426698.1"/>
    <property type="molecule type" value="Genomic_DNA"/>
</dbReference>
<evidence type="ECO:0000313" key="11">
    <source>
        <dbReference type="Proteomes" id="UP000613740"/>
    </source>
</evidence>
<gene>
    <name evidence="10" type="ORF">HYH02_014738</name>
</gene>
<sequence>MEKEAKELMKKAKGLTVPSLLEFRIKPDWEAAAPLLDKAALLYKQAGNLEKAVEAYERAAYAQERLGSQWHSGKHYEVIAELCRKLEQPERVGHYFKLAADAYMQCGKPTTAGECLFRGARVLEDVDADTALKLYYDSLDVYESSEKDAYSVDAFRHAIAFLLRQELWADAVEVQMRFGVVSEKNNARHSQNKAYLGAVVTWLWAGDAEKAWMTFQDAMAVDAFAHTEEAFAADALFEAYRNNDTDAIQALVKSKSQFKHLDHCVAKLVQRLPNPGCRMRRMARKLKKLMVEPEEEDEGQEGEEGEGGGRHGEEDLL</sequence>
<dbReference type="AlphaFoldDB" id="A0A835SGC7"/>
<dbReference type="GO" id="GO:0005774">
    <property type="term" value="C:vacuolar membrane"/>
    <property type="evidence" value="ECO:0007669"/>
    <property type="project" value="TreeGrafter"/>
</dbReference>
<evidence type="ECO:0000256" key="4">
    <source>
        <dbReference type="ARBA" id="ARBA00022892"/>
    </source>
</evidence>
<keyword evidence="11" id="KW-1185">Reference proteome</keyword>
<keyword evidence="4" id="KW-0931">ER-Golgi transport</keyword>
<dbReference type="SUPFAM" id="SSF48452">
    <property type="entry name" value="TPR-like"/>
    <property type="match status" value="1"/>
</dbReference>
<evidence type="ECO:0000256" key="8">
    <source>
        <dbReference type="ARBA" id="ARBA00042485"/>
    </source>
</evidence>
<comment type="similarity">
    <text evidence="2">Belongs to the SNAP family.</text>
</comment>
<dbReference type="Gene3D" id="1.25.40.10">
    <property type="entry name" value="Tetratricopeptide repeat domain"/>
    <property type="match status" value="1"/>
</dbReference>
<keyword evidence="3" id="KW-0813">Transport</keyword>
<evidence type="ECO:0000256" key="2">
    <source>
        <dbReference type="ARBA" id="ARBA00010050"/>
    </source>
</evidence>
<evidence type="ECO:0000256" key="3">
    <source>
        <dbReference type="ARBA" id="ARBA00022448"/>
    </source>
</evidence>
<evidence type="ECO:0000256" key="5">
    <source>
        <dbReference type="ARBA" id="ARBA00022927"/>
    </source>
</evidence>